<protein>
    <submittedName>
        <fullName evidence="2">Uncharacterized protein</fullName>
    </submittedName>
</protein>
<dbReference type="AlphaFoldDB" id="A0A9W4H6P8"/>
<comment type="caution">
    <text evidence="2">The sequence shown here is derived from an EMBL/GenBank/DDBJ whole genome shotgun (WGS) entry which is preliminary data.</text>
</comment>
<accession>A0A9W4H6P8</accession>
<dbReference type="EMBL" id="CAJVAX010000020">
    <property type="protein sequence ID" value="CAG7654560.1"/>
    <property type="molecule type" value="Genomic_DNA"/>
</dbReference>
<reference evidence="2" key="1">
    <citation type="submission" date="2021-06" db="EMBL/GenBank/DDBJ databases">
        <authorList>
            <person name="Arsene-Ploetze F."/>
        </authorList>
    </citation>
    <scope>NUCLEOTIDE SEQUENCE</scope>
    <source>
        <strain evidence="2">SBRY1</strain>
    </source>
</reference>
<gene>
    <name evidence="2" type="ORF">SBRY_60515</name>
</gene>
<feature type="compositionally biased region" description="Basic residues" evidence="1">
    <location>
        <begin position="42"/>
        <end position="51"/>
    </location>
</feature>
<dbReference type="Proteomes" id="UP001153328">
    <property type="component" value="Unassembled WGS sequence"/>
</dbReference>
<proteinExistence type="predicted"/>
<evidence type="ECO:0000313" key="2">
    <source>
        <dbReference type="EMBL" id="CAG7654560.1"/>
    </source>
</evidence>
<keyword evidence="3" id="KW-1185">Reference proteome</keyword>
<evidence type="ECO:0000313" key="3">
    <source>
        <dbReference type="Proteomes" id="UP001153328"/>
    </source>
</evidence>
<feature type="compositionally biased region" description="Basic and acidic residues" evidence="1">
    <location>
        <begin position="53"/>
        <end position="65"/>
    </location>
</feature>
<organism evidence="2 3">
    <name type="scientific">Actinacidiphila bryophytorum</name>
    <dbReference type="NCBI Taxonomy" id="1436133"/>
    <lineage>
        <taxon>Bacteria</taxon>
        <taxon>Bacillati</taxon>
        <taxon>Actinomycetota</taxon>
        <taxon>Actinomycetes</taxon>
        <taxon>Kitasatosporales</taxon>
        <taxon>Streptomycetaceae</taxon>
        <taxon>Actinacidiphila</taxon>
    </lineage>
</organism>
<feature type="region of interest" description="Disordered" evidence="1">
    <location>
        <begin position="1"/>
        <end position="105"/>
    </location>
</feature>
<sequence length="144" mass="15375">MGVRLRQRLDGARRAGRPPPGRRAPSGLRQGRTDVHLPALPQRHRGRRGLLRRGLDAGGRGERAAARRPAPGAAGHRGQGGADPRRRGPARAVRQRGGRGDPGRRAAAVHLRRLRPVPQGAAARGRHVLLRRNLGAGRLGADAP</sequence>
<feature type="compositionally biased region" description="Basic residues" evidence="1">
    <location>
        <begin position="87"/>
        <end position="97"/>
    </location>
</feature>
<name>A0A9W4H6P8_9ACTN</name>
<evidence type="ECO:0000256" key="1">
    <source>
        <dbReference type="SAM" id="MobiDB-lite"/>
    </source>
</evidence>